<dbReference type="Gene3D" id="3.40.50.10800">
    <property type="entry name" value="NadA-like"/>
    <property type="match status" value="3"/>
</dbReference>
<dbReference type="NCBIfam" id="NF006878">
    <property type="entry name" value="PRK09375.1-2"/>
    <property type="match status" value="1"/>
</dbReference>
<dbReference type="SUPFAM" id="SSF142754">
    <property type="entry name" value="NadA-like"/>
    <property type="match status" value="1"/>
</dbReference>
<evidence type="ECO:0000313" key="11">
    <source>
        <dbReference type="EMBL" id="GAB1251516.1"/>
    </source>
</evidence>
<accession>A0ABQ0E1H4</accession>
<evidence type="ECO:0000256" key="8">
    <source>
        <dbReference type="ARBA" id="ARBA00023004"/>
    </source>
</evidence>
<keyword evidence="6" id="KW-0808">Transferase</keyword>
<protein>
    <recommendedName>
        <fullName evidence="3 10">Quinolinate synthase</fullName>
        <ecNumber evidence="3 10">2.5.1.72</ecNumber>
    </recommendedName>
</protein>
<organism evidence="11 12">
    <name type="scientific">Porphyromonas miyakawae</name>
    <dbReference type="NCBI Taxonomy" id="3137470"/>
    <lineage>
        <taxon>Bacteria</taxon>
        <taxon>Pseudomonadati</taxon>
        <taxon>Bacteroidota</taxon>
        <taxon>Bacteroidia</taxon>
        <taxon>Bacteroidales</taxon>
        <taxon>Porphyromonadaceae</taxon>
        <taxon>Porphyromonas</taxon>
    </lineage>
</organism>
<dbReference type="PANTHER" id="PTHR30573:SF0">
    <property type="entry name" value="QUINOLINATE SYNTHASE, CHLOROPLASTIC"/>
    <property type="match status" value="1"/>
</dbReference>
<keyword evidence="12" id="KW-1185">Reference proteome</keyword>
<evidence type="ECO:0000256" key="7">
    <source>
        <dbReference type="ARBA" id="ARBA00022723"/>
    </source>
</evidence>
<reference evidence="11 12" key="1">
    <citation type="journal article" date="2025" name="Int. J. Syst. Evol. Microbiol.">
        <title>Desulfovibrio falkowii sp. nov., Porphyromonas miyakawae sp. nov., Mediterraneibacter flintii sp. nov. and Owariibacterium komagatae gen. nov., sp. nov., isolated from human faeces.</title>
        <authorList>
            <person name="Hamaguchi T."/>
            <person name="Ohara M."/>
            <person name="Hisatomi A."/>
            <person name="Sekiguchi K."/>
            <person name="Takeda J.I."/>
            <person name="Ueyama J."/>
            <person name="Ito M."/>
            <person name="Nishiwaki H."/>
            <person name="Ogi T."/>
            <person name="Hirayama M."/>
            <person name="Ohkuma M."/>
            <person name="Sakamoto M."/>
            <person name="Ohno K."/>
        </authorList>
    </citation>
    <scope>NUCLEOTIDE SEQUENCE [LARGE SCALE GENOMIC DNA]</scope>
    <source>
        <strain evidence="11 12">13CB11C</strain>
    </source>
</reference>
<keyword evidence="8" id="KW-0408">Iron</keyword>
<dbReference type="EC" id="2.5.1.72" evidence="3 10"/>
<proteinExistence type="predicted"/>
<dbReference type="EMBL" id="BAAFSF010000001">
    <property type="protein sequence ID" value="GAB1251516.1"/>
    <property type="molecule type" value="Genomic_DNA"/>
</dbReference>
<evidence type="ECO:0000256" key="6">
    <source>
        <dbReference type="ARBA" id="ARBA00022679"/>
    </source>
</evidence>
<name>A0ABQ0E1H4_9PORP</name>
<dbReference type="InterPro" id="IPR036094">
    <property type="entry name" value="NadA_sf"/>
</dbReference>
<dbReference type="PANTHER" id="PTHR30573">
    <property type="entry name" value="QUINOLINATE SYNTHETASE A"/>
    <property type="match status" value="1"/>
</dbReference>
<evidence type="ECO:0000256" key="4">
    <source>
        <dbReference type="ARBA" id="ARBA00022485"/>
    </source>
</evidence>
<keyword evidence="5" id="KW-0662">Pyridine nucleotide biosynthesis</keyword>
<evidence type="ECO:0000256" key="5">
    <source>
        <dbReference type="ARBA" id="ARBA00022642"/>
    </source>
</evidence>
<evidence type="ECO:0000313" key="12">
    <source>
        <dbReference type="Proteomes" id="UP001628220"/>
    </source>
</evidence>
<comment type="pathway">
    <text evidence="2">Cofactor biosynthesis; NAD(+) biosynthesis; quinolinate from iminoaspartate: step 1/1.</text>
</comment>
<keyword evidence="9" id="KW-0411">Iron-sulfur</keyword>
<evidence type="ECO:0000256" key="1">
    <source>
        <dbReference type="ARBA" id="ARBA00001966"/>
    </source>
</evidence>
<evidence type="ECO:0000256" key="3">
    <source>
        <dbReference type="ARBA" id="ARBA00012669"/>
    </source>
</evidence>
<sequence>MEQSKKQIFEEIEFLKKKLNAVILAHYYTEPDLQKACDFLGDSLQLSQKAAETTADVIVFCGVEFMAETAKIISPNKKVLIPVQHAGCTLAQSVTAQGLATWKKYHPNGLVVSYVNTGAEVKAETDWCVTSSNALKVVEQLPRDKEILFGPDKNLGAYISQKCDRPMQLWQGDCYVHRYITPEVVLDFMARYPESEVLIHPESVASTDDRILSSDRCHMGSTSFILDYPVKSKKRQFIIATESGILTEMYRRYPEGYEFIPIVPEHICEYMKLTTLEDLRDALLYERYEVVVPEEIRERAIVPIKRMLSVR</sequence>
<evidence type="ECO:0000256" key="10">
    <source>
        <dbReference type="NCBIfam" id="TIGR00550"/>
    </source>
</evidence>
<gene>
    <name evidence="11" type="primary">nadA</name>
    <name evidence="11" type="ORF">Tsumi_06200</name>
</gene>
<evidence type="ECO:0000256" key="9">
    <source>
        <dbReference type="ARBA" id="ARBA00023014"/>
    </source>
</evidence>
<comment type="caution">
    <text evidence="11">The sequence shown here is derived from an EMBL/GenBank/DDBJ whole genome shotgun (WGS) entry which is preliminary data.</text>
</comment>
<dbReference type="Proteomes" id="UP001628220">
    <property type="component" value="Unassembled WGS sequence"/>
</dbReference>
<keyword evidence="4" id="KW-0004">4Fe-4S</keyword>
<dbReference type="Pfam" id="PF02445">
    <property type="entry name" value="NadA"/>
    <property type="match status" value="1"/>
</dbReference>
<dbReference type="NCBIfam" id="TIGR00550">
    <property type="entry name" value="nadA"/>
    <property type="match status" value="1"/>
</dbReference>
<dbReference type="RefSeq" id="WP_411915322.1">
    <property type="nucleotide sequence ID" value="NZ_BAAFSF010000001.1"/>
</dbReference>
<keyword evidence="7" id="KW-0479">Metal-binding</keyword>
<comment type="cofactor">
    <cofactor evidence="1">
        <name>[4Fe-4S] cluster</name>
        <dbReference type="ChEBI" id="CHEBI:49883"/>
    </cofactor>
</comment>
<evidence type="ECO:0000256" key="2">
    <source>
        <dbReference type="ARBA" id="ARBA00005065"/>
    </source>
</evidence>
<dbReference type="InterPro" id="IPR003473">
    <property type="entry name" value="NadA"/>
</dbReference>